<sequence length="101" mass="10100">MPGAAPGFVRPARECLPAYEPSAARSFPPGVAGGPLSTVVRPLVLPACAPDPRSAAPVAVALREPRSEAAASPGPFPVRSAVGGEDHVNVPDDAGRAAAVR</sequence>
<dbReference type="AlphaFoldDB" id="A0A419I1G5"/>
<organism evidence="2 3">
    <name type="scientific">Amycolatopsis panacis</name>
    <dbReference type="NCBI Taxonomy" id="2340917"/>
    <lineage>
        <taxon>Bacteria</taxon>
        <taxon>Bacillati</taxon>
        <taxon>Actinomycetota</taxon>
        <taxon>Actinomycetes</taxon>
        <taxon>Pseudonocardiales</taxon>
        <taxon>Pseudonocardiaceae</taxon>
        <taxon>Amycolatopsis</taxon>
    </lineage>
</organism>
<evidence type="ECO:0000313" key="2">
    <source>
        <dbReference type="EMBL" id="RJQ83488.1"/>
    </source>
</evidence>
<protein>
    <submittedName>
        <fullName evidence="2">Uncharacterized protein</fullName>
    </submittedName>
</protein>
<comment type="caution">
    <text evidence="2">The sequence shown here is derived from an EMBL/GenBank/DDBJ whole genome shotgun (WGS) entry which is preliminary data.</text>
</comment>
<keyword evidence="3" id="KW-1185">Reference proteome</keyword>
<evidence type="ECO:0000313" key="3">
    <source>
        <dbReference type="Proteomes" id="UP000285112"/>
    </source>
</evidence>
<reference evidence="2 3" key="1">
    <citation type="submission" date="2018-09" db="EMBL/GenBank/DDBJ databases">
        <title>YIM PH 21725 draft genome.</title>
        <authorList>
            <person name="Miao C."/>
        </authorList>
    </citation>
    <scope>NUCLEOTIDE SEQUENCE [LARGE SCALE GENOMIC DNA]</scope>
    <source>
        <strain evidence="3">YIM PH21725</strain>
    </source>
</reference>
<feature type="compositionally biased region" description="Basic and acidic residues" evidence="1">
    <location>
        <begin position="84"/>
        <end position="95"/>
    </location>
</feature>
<evidence type="ECO:0000256" key="1">
    <source>
        <dbReference type="SAM" id="MobiDB-lite"/>
    </source>
</evidence>
<dbReference type="Proteomes" id="UP000285112">
    <property type="component" value="Unassembled WGS sequence"/>
</dbReference>
<gene>
    <name evidence="2" type="ORF">D5S19_19955</name>
</gene>
<proteinExistence type="predicted"/>
<name>A0A419I1G5_9PSEU</name>
<accession>A0A419I1G5</accession>
<dbReference type="EMBL" id="QZFV01000096">
    <property type="protein sequence ID" value="RJQ83488.1"/>
    <property type="molecule type" value="Genomic_DNA"/>
</dbReference>
<feature type="region of interest" description="Disordered" evidence="1">
    <location>
        <begin position="64"/>
        <end position="101"/>
    </location>
</feature>